<evidence type="ECO:0000256" key="2">
    <source>
        <dbReference type="ARBA" id="ARBA00022723"/>
    </source>
</evidence>
<keyword evidence="2 3" id="KW-0479">Metal-binding</keyword>
<organism evidence="4 5">
    <name type="scientific">Paucibacter sediminis</name>
    <dbReference type="NCBI Taxonomy" id="3019553"/>
    <lineage>
        <taxon>Bacteria</taxon>
        <taxon>Pseudomonadati</taxon>
        <taxon>Pseudomonadota</taxon>
        <taxon>Betaproteobacteria</taxon>
        <taxon>Burkholderiales</taxon>
        <taxon>Sphaerotilaceae</taxon>
        <taxon>Roseateles</taxon>
    </lineage>
</organism>
<name>A0AA95NLZ2_9BURK</name>
<feature type="binding site" evidence="3">
    <location>
        <position position="130"/>
    </location>
    <ligand>
        <name>a divalent metal cation</name>
        <dbReference type="ChEBI" id="CHEBI:60240"/>
    </ligand>
</feature>
<evidence type="ECO:0000313" key="4">
    <source>
        <dbReference type="EMBL" id="WIT13681.1"/>
    </source>
</evidence>
<feature type="binding site" evidence="3">
    <location>
        <position position="46"/>
    </location>
    <ligand>
        <name>a divalent metal cation</name>
        <dbReference type="ChEBI" id="CHEBI:60240"/>
    </ligand>
</feature>
<evidence type="ECO:0000256" key="3">
    <source>
        <dbReference type="PIRSR" id="PIRSR607837-1"/>
    </source>
</evidence>
<dbReference type="InterPro" id="IPR007837">
    <property type="entry name" value="DinB"/>
</dbReference>
<keyword evidence="5" id="KW-1185">Reference proteome</keyword>
<feature type="binding site" evidence="3">
    <location>
        <position position="134"/>
    </location>
    <ligand>
        <name>a divalent metal cation</name>
        <dbReference type="ChEBI" id="CHEBI:60240"/>
    </ligand>
</feature>
<dbReference type="GO" id="GO:0046872">
    <property type="term" value="F:metal ion binding"/>
    <property type="evidence" value="ECO:0007669"/>
    <property type="project" value="UniProtKB-KW"/>
</dbReference>
<accession>A0AA95NLZ2</accession>
<dbReference type="Gene3D" id="1.20.120.450">
    <property type="entry name" value="dinb family like domain"/>
    <property type="match status" value="1"/>
</dbReference>
<dbReference type="RefSeq" id="WP_285234801.1">
    <property type="nucleotide sequence ID" value="NZ_CP116346.1"/>
</dbReference>
<dbReference type="PANTHER" id="PTHR37302">
    <property type="entry name" value="SLR1116 PROTEIN"/>
    <property type="match status" value="1"/>
</dbReference>
<dbReference type="Pfam" id="PF05163">
    <property type="entry name" value="DinB"/>
    <property type="match status" value="1"/>
</dbReference>
<dbReference type="AlphaFoldDB" id="A0AA95NLZ2"/>
<dbReference type="EMBL" id="CP116346">
    <property type="protein sequence ID" value="WIT13681.1"/>
    <property type="molecule type" value="Genomic_DNA"/>
</dbReference>
<evidence type="ECO:0000256" key="1">
    <source>
        <dbReference type="ARBA" id="ARBA00008635"/>
    </source>
</evidence>
<reference evidence="4" key="1">
    <citation type="submission" date="2023-01" db="EMBL/GenBank/DDBJ databases">
        <title>Whole genome sequence of Paucibacter sp. S2-9 isolated from pond sediment.</title>
        <authorList>
            <person name="Jung J.Y."/>
        </authorList>
    </citation>
    <scope>NUCLEOTIDE SEQUENCE</scope>
    <source>
        <strain evidence="4">S2-9</strain>
    </source>
</reference>
<sequence>MQALHLMRSLFAYKAWANEDLYDSVARLPAETRAAELHAALRVLNHIHVVDSIFAAHLQGQAHGYAGLNTPETPGLAELRARVQASDRWYLGYLDTLSDMALGEVLDFTFVDGKPGRMSRAEMLLHVATHGNYHRGAVGRILVQAEVAPPPDALTVFLHRPATPA</sequence>
<gene>
    <name evidence="4" type="ORF">PFX98_08695</name>
</gene>
<comment type="similarity">
    <text evidence="1">Belongs to the DinB family.</text>
</comment>
<dbReference type="Proteomes" id="UP001177769">
    <property type="component" value="Chromosome"/>
</dbReference>
<evidence type="ECO:0000313" key="5">
    <source>
        <dbReference type="Proteomes" id="UP001177769"/>
    </source>
</evidence>
<dbReference type="KEGG" id="pais:PFX98_08695"/>
<dbReference type="SUPFAM" id="SSF109854">
    <property type="entry name" value="DinB/YfiT-like putative metalloenzymes"/>
    <property type="match status" value="1"/>
</dbReference>
<proteinExistence type="inferred from homology"/>
<protein>
    <submittedName>
        <fullName evidence="4">DinB family protein</fullName>
    </submittedName>
</protein>
<dbReference type="InterPro" id="IPR034660">
    <property type="entry name" value="DinB/YfiT-like"/>
</dbReference>
<dbReference type="PANTHER" id="PTHR37302:SF1">
    <property type="entry name" value="PROTEIN DINB"/>
    <property type="match status" value="1"/>
</dbReference>